<dbReference type="AlphaFoldDB" id="A0A6F8YV73"/>
<organism evidence="3 4">
    <name type="scientific">Phytohabitans suffuscus</name>
    <dbReference type="NCBI Taxonomy" id="624315"/>
    <lineage>
        <taxon>Bacteria</taxon>
        <taxon>Bacillati</taxon>
        <taxon>Actinomycetota</taxon>
        <taxon>Actinomycetes</taxon>
        <taxon>Micromonosporales</taxon>
        <taxon>Micromonosporaceae</taxon>
    </lineage>
</organism>
<evidence type="ECO:0000313" key="3">
    <source>
        <dbReference type="EMBL" id="BCB90075.1"/>
    </source>
</evidence>
<gene>
    <name evidence="3" type="ORF">Psuf_073880</name>
</gene>
<feature type="domain" description="SEFIR" evidence="2">
    <location>
        <begin position="7"/>
        <end position="147"/>
    </location>
</feature>
<feature type="region of interest" description="Disordered" evidence="1">
    <location>
        <begin position="313"/>
        <end position="432"/>
    </location>
</feature>
<keyword evidence="4" id="KW-1185">Reference proteome</keyword>
<dbReference type="InterPro" id="IPR013568">
    <property type="entry name" value="SEFIR_dom"/>
</dbReference>
<evidence type="ECO:0000313" key="4">
    <source>
        <dbReference type="Proteomes" id="UP000503011"/>
    </source>
</evidence>
<dbReference type="InterPro" id="IPR035897">
    <property type="entry name" value="Toll_tir_struct_dom_sf"/>
</dbReference>
<dbReference type="GO" id="GO:0007165">
    <property type="term" value="P:signal transduction"/>
    <property type="evidence" value="ECO:0007669"/>
    <property type="project" value="InterPro"/>
</dbReference>
<reference evidence="3 4" key="1">
    <citation type="submission" date="2020-03" db="EMBL/GenBank/DDBJ databases">
        <title>Whole genome shotgun sequence of Phytohabitans suffuscus NBRC 105367.</title>
        <authorList>
            <person name="Komaki H."/>
            <person name="Tamura T."/>
        </authorList>
    </citation>
    <scope>NUCLEOTIDE SEQUENCE [LARGE SCALE GENOMIC DNA]</scope>
    <source>
        <strain evidence="3 4">NBRC 105367</strain>
    </source>
</reference>
<dbReference type="Gene3D" id="3.40.50.10140">
    <property type="entry name" value="Toll/interleukin-1 receptor homology (TIR) domain"/>
    <property type="match status" value="1"/>
</dbReference>
<dbReference type="Proteomes" id="UP000503011">
    <property type="component" value="Chromosome"/>
</dbReference>
<accession>A0A6F8YV73</accession>
<dbReference type="InterPro" id="IPR000157">
    <property type="entry name" value="TIR_dom"/>
</dbReference>
<evidence type="ECO:0000256" key="1">
    <source>
        <dbReference type="SAM" id="MobiDB-lite"/>
    </source>
</evidence>
<dbReference type="Pfam" id="PF13676">
    <property type="entry name" value="TIR_2"/>
    <property type="match status" value="1"/>
</dbReference>
<proteinExistence type="predicted"/>
<dbReference type="EMBL" id="AP022871">
    <property type="protein sequence ID" value="BCB90075.1"/>
    <property type="molecule type" value="Genomic_DNA"/>
</dbReference>
<protein>
    <recommendedName>
        <fullName evidence="2">SEFIR domain-containing protein</fullName>
    </recommendedName>
</protein>
<dbReference type="KEGG" id="psuu:Psuf_073880"/>
<evidence type="ECO:0000259" key="2">
    <source>
        <dbReference type="PROSITE" id="PS51534"/>
    </source>
</evidence>
<dbReference type="RefSeq" id="WP_173162210.1">
    <property type="nucleotide sequence ID" value="NZ_AP022871.1"/>
</dbReference>
<name>A0A6F8YV73_9ACTN</name>
<feature type="compositionally biased region" description="Polar residues" evidence="1">
    <location>
        <begin position="351"/>
        <end position="360"/>
    </location>
</feature>
<dbReference type="SUPFAM" id="SSF52200">
    <property type="entry name" value="Toll/Interleukin receptor TIR domain"/>
    <property type="match status" value="1"/>
</dbReference>
<sequence length="432" mass="46516">MQEAAAPVRVFISYAHESERHKEDVLDLWVFLRTYGIDAQLDREAAARRRNWPIWIEQEIRRSDFVLVVLSGTYRQRAEDAEAPGAGRGVKYETHVLSSLLYQDLPTWLPKILPVVLPGGSADDIPNYLLVAGTCYRITSFTVDGAEELLRVLTDQPATVEPALGKVPVLPPTNHHVVVRVVSEGDRLVSTTTLAGEVLGRQSAPAAGDLRDGRRLAKVLFTDGTAGRLRRLVDESPPGSTVEIVVEAAEAVRDLPFESAELPDGRRLGSLDRVRLRTVGGLVTGAMLAAVLAETPLVQRSLHGFADYLDGVLDPEADQDDDARGDGRATGDQAEPDTAHQAAGPHGTAQHGAQDSQGQRPEQHPALSQLAEDPGGAQKAATVSGGFDGVRSGGDDGADRYDDDDPYDEDDRYDDDDDLGGAMDGGTDDSDY</sequence>
<dbReference type="PROSITE" id="PS51534">
    <property type="entry name" value="SEFIR"/>
    <property type="match status" value="1"/>
</dbReference>
<reference evidence="3 4" key="2">
    <citation type="submission" date="2020-03" db="EMBL/GenBank/DDBJ databases">
        <authorList>
            <person name="Ichikawa N."/>
            <person name="Kimura A."/>
            <person name="Kitahashi Y."/>
            <person name="Uohara A."/>
        </authorList>
    </citation>
    <scope>NUCLEOTIDE SEQUENCE [LARGE SCALE GENOMIC DNA]</scope>
    <source>
        <strain evidence="3 4">NBRC 105367</strain>
    </source>
</reference>
<feature type="compositionally biased region" description="Acidic residues" evidence="1">
    <location>
        <begin position="401"/>
        <end position="419"/>
    </location>
</feature>